<dbReference type="PRINTS" id="PR00480">
    <property type="entry name" value="ASTACIN"/>
</dbReference>
<evidence type="ECO:0000256" key="3">
    <source>
        <dbReference type="ARBA" id="ARBA00022723"/>
    </source>
</evidence>
<dbReference type="PANTHER" id="PTHR10127:SF780">
    <property type="entry name" value="METALLOENDOPEPTIDASE"/>
    <property type="match status" value="1"/>
</dbReference>
<dbReference type="AlphaFoldDB" id="A0A9X0A454"/>
<dbReference type="PANTHER" id="PTHR10127">
    <property type="entry name" value="DISCOIDIN, CUB, EGF, LAMININ , AND ZINC METALLOPROTEASE DOMAIN CONTAINING"/>
    <property type="match status" value="1"/>
</dbReference>
<dbReference type="InterPro" id="IPR024079">
    <property type="entry name" value="MetalloPept_cat_dom_sf"/>
</dbReference>
<dbReference type="PROSITE" id="PS51670">
    <property type="entry name" value="SHKT"/>
    <property type="match status" value="1"/>
</dbReference>
<feature type="domain" description="Peptidase M12A" evidence="10">
    <location>
        <begin position="83"/>
        <end position="153"/>
    </location>
</feature>
<keyword evidence="2 8" id="KW-0645">Protease</keyword>
<dbReference type="InterPro" id="IPR003582">
    <property type="entry name" value="ShKT_dom"/>
</dbReference>
<dbReference type="GO" id="GO:0006508">
    <property type="term" value="P:proteolysis"/>
    <property type="evidence" value="ECO:0007669"/>
    <property type="project" value="UniProtKB-KW"/>
</dbReference>
<dbReference type="Proteomes" id="UP001163046">
    <property type="component" value="Unassembled WGS sequence"/>
</dbReference>
<dbReference type="EMBL" id="MU825399">
    <property type="protein sequence ID" value="KAJ7393138.1"/>
    <property type="molecule type" value="Genomic_DNA"/>
</dbReference>
<dbReference type="InterPro" id="IPR001506">
    <property type="entry name" value="Peptidase_M12A"/>
</dbReference>
<keyword evidence="6 8" id="KW-0482">Metalloprotease</keyword>
<evidence type="ECO:0000256" key="6">
    <source>
        <dbReference type="ARBA" id="ARBA00023049"/>
    </source>
</evidence>
<gene>
    <name evidence="11" type="ORF">OS493_008441</name>
</gene>
<protein>
    <recommendedName>
        <fullName evidence="8">Metalloendopeptidase</fullName>
        <ecNumber evidence="8">3.4.24.-</ecNumber>
    </recommendedName>
</protein>
<evidence type="ECO:0000256" key="1">
    <source>
        <dbReference type="ARBA" id="ARBA00022656"/>
    </source>
</evidence>
<dbReference type="SUPFAM" id="SSF55486">
    <property type="entry name" value="Metalloproteases ('zincins'), catalytic domain"/>
    <property type="match status" value="1"/>
</dbReference>
<dbReference type="OrthoDB" id="291007at2759"/>
<comment type="caution">
    <text evidence="11">The sequence shown here is derived from an EMBL/GenBank/DDBJ whole genome shotgun (WGS) entry which is preliminary data.</text>
</comment>
<dbReference type="Gene3D" id="3.40.390.10">
    <property type="entry name" value="Collagenase (Catalytic Domain)"/>
    <property type="match status" value="1"/>
</dbReference>
<feature type="signal peptide" evidence="8">
    <location>
        <begin position="1"/>
        <end position="17"/>
    </location>
</feature>
<reference evidence="11" key="1">
    <citation type="submission" date="2023-01" db="EMBL/GenBank/DDBJ databases">
        <title>Genome assembly of the deep-sea coral Lophelia pertusa.</title>
        <authorList>
            <person name="Herrera S."/>
            <person name="Cordes E."/>
        </authorList>
    </citation>
    <scope>NUCLEOTIDE SEQUENCE</scope>
    <source>
        <strain evidence="11">USNM1676648</strain>
        <tissue evidence="11">Polyp</tissue>
    </source>
</reference>
<evidence type="ECO:0000256" key="8">
    <source>
        <dbReference type="RuleBase" id="RU361183"/>
    </source>
</evidence>
<sequence>MKWLGVLLLIGAVLVASQNPDENVGLNDPHLFEGDMILTADQRMAAAMGLDIDNPFGRSSTKNRQWPGGVVAYVIDSSLYRKYNFKKYSKSTIDSLGTSYDYGSVMHYAGKAFNKNGQPTIVPKQAGVKIGQRKGISATDAKQMNLLYKAQCSGGGTGGGGGNCVDTDKSCWGWTKYCSSNNYVKEHCKKTCNLC</sequence>
<keyword evidence="4 8" id="KW-0378">Hydrolase</keyword>
<dbReference type="GO" id="GO:0046872">
    <property type="term" value="F:metal ion binding"/>
    <property type="evidence" value="ECO:0007669"/>
    <property type="project" value="UniProtKB-KW"/>
</dbReference>
<evidence type="ECO:0000259" key="10">
    <source>
        <dbReference type="PROSITE" id="PS51864"/>
    </source>
</evidence>
<name>A0A9X0A454_9CNID</name>
<feature type="domain" description="ShKT" evidence="9">
    <location>
        <begin position="164"/>
        <end position="195"/>
    </location>
</feature>
<evidence type="ECO:0000256" key="2">
    <source>
        <dbReference type="ARBA" id="ARBA00022670"/>
    </source>
</evidence>
<comment type="cofactor">
    <cofactor evidence="8">
        <name>Zn(2+)</name>
        <dbReference type="ChEBI" id="CHEBI:29105"/>
    </cofactor>
    <text evidence="8">Binds 1 zinc ion per subunit.</text>
</comment>
<evidence type="ECO:0000256" key="4">
    <source>
        <dbReference type="ARBA" id="ARBA00022801"/>
    </source>
</evidence>
<keyword evidence="8" id="KW-0732">Signal</keyword>
<organism evidence="11 12">
    <name type="scientific">Desmophyllum pertusum</name>
    <dbReference type="NCBI Taxonomy" id="174260"/>
    <lineage>
        <taxon>Eukaryota</taxon>
        <taxon>Metazoa</taxon>
        <taxon>Cnidaria</taxon>
        <taxon>Anthozoa</taxon>
        <taxon>Hexacorallia</taxon>
        <taxon>Scleractinia</taxon>
        <taxon>Caryophylliina</taxon>
        <taxon>Caryophylliidae</taxon>
        <taxon>Desmophyllum</taxon>
    </lineage>
</organism>
<evidence type="ECO:0000313" key="11">
    <source>
        <dbReference type="EMBL" id="KAJ7393138.1"/>
    </source>
</evidence>
<dbReference type="GO" id="GO:0090729">
    <property type="term" value="F:toxin activity"/>
    <property type="evidence" value="ECO:0007669"/>
    <property type="project" value="UniProtKB-KW"/>
</dbReference>
<evidence type="ECO:0000259" key="9">
    <source>
        <dbReference type="PROSITE" id="PS51670"/>
    </source>
</evidence>
<keyword evidence="12" id="KW-1185">Reference proteome</keyword>
<evidence type="ECO:0000256" key="7">
    <source>
        <dbReference type="PROSITE-ProRule" id="PRU01005"/>
    </source>
</evidence>
<keyword evidence="5 8" id="KW-0862">Zinc</keyword>
<feature type="chain" id="PRO_5041016863" description="Metalloendopeptidase" evidence="8">
    <location>
        <begin position="18"/>
        <end position="195"/>
    </location>
</feature>
<keyword evidence="3 8" id="KW-0479">Metal-binding</keyword>
<dbReference type="PROSITE" id="PS51864">
    <property type="entry name" value="ASTACIN"/>
    <property type="match status" value="1"/>
</dbReference>
<accession>A0A9X0A454</accession>
<dbReference type="Pfam" id="PF01549">
    <property type="entry name" value="ShK"/>
    <property type="match status" value="1"/>
</dbReference>
<proteinExistence type="predicted"/>
<evidence type="ECO:0000256" key="5">
    <source>
        <dbReference type="ARBA" id="ARBA00022833"/>
    </source>
</evidence>
<dbReference type="EC" id="3.4.24.-" evidence="8"/>
<comment type="caution">
    <text evidence="7">Lacks conserved residue(s) required for the propagation of feature annotation.</text>
</comment>
<keyword evidence="1" id="KW-0800">Toxin</keyword>
<dbReference type="Pfam" id="PF01400">
    <property type="entry name" value="Astacin"/>
    <property type="match status" value="1"/>
</dbReference>
<evidence type="ECO:0000313" key="12">
    <source>
        <dbReference type="Proteomes" id="UP001163046"/>
    </source>
</evidence>
<dbReference type="GO" id="GO:0004222">
    <property type="term" value="F:metalloendopeptidase activity"/>
    <property type="evidence" value="ECO:0007669"/>
    <property type="project" value="UniProtKB-UniRule"/>
</dbReference>